<reference evidence="4" key="1">
    <citation type="submission" date="2017-04" db="EMBL/GenBank/DDBJ databases">
        <title>Comparative genomics and description of representatives of a novel lineage of planctomycetes thriving in anoxic sediments.</title>
        <authorList>
            <person name="Spring S."/>
            <person name="Bunk B."/>
            <person name="Sproer C."/>
        </authorList>
    </citation>
    <scope>NUCLEOTIDE SEQUENCE [LARGE SCALE GENOMIC DNA]</scope>
    <source>
        <strain evidence="4">ST-PulAB-D4</strain>
    </source>
</reference>
<evidence type="ECO:0000259" key="2">
    <source>
        <dbReference type="Pfam" id="PF07589"/>
    </source>
</evidence>
<dbReference type="STRING" id="1941349.STSP1_00511"/>
<keyword evidence="1" id="KW-0732">Signal</keyword>
<name>A0A1W6LK13_9BACT</name>
<dbReference type="Pfam" id="PF07589">
    <property type="entry name" value="PEP-CTERM"/>
    <property type="match status" value="1"/>
</dbReference>
<sequence length="190" mass="20130" precursor="true">MNVNLKLVLVAVLLASVCGFAANIEIWSDDMSSLDDWTVSSPDNVGLIDGNTKVQLNSWWGANGNTGYLSRGTGELIQDETEYVAIFLVDSFSDGKDITISVTDVDNGGADIATAAATLNGNGAEYTLDFSTVGTENDAVVGNEMGVYVNGGWWKNFAVDNIKIEEVPEPASMIMLGAGGIGLLARRRKS</sequence>
<dbReference type="KEGG" id="pbp:STSP1_00511"/>
<dbReference type="NCBIfam" id="TIGR02595">
    <property type="entry name" value="PEP_CTERM"/>
    <property type="match status" value="1"/>
</dbReference>
<feature type="signal peptide" evidence="1">
    <location>
        <begin position="1"/>
        <end position="21"/>
    </location>
</feature>
<evidence type="ECO:0000313" key="3">
    <source>
        <dbReference type="EMBL" id="ARN56140.1"/>
    </source>
</evidence>
<dbReference type="RefSeq" id="WP_085754854.1">
    <property type="nucleotide sequence ID" value="NZ_CP021023.1"/>
</dbReference>
<gene>
    <name evidence="3" type="ORF">STSP1_00511</name>
</gene>
<accession>A0A1W6LK13</accession>
<feature type="domain" description="Ice-binding protein C-terminal" evidence="2">
    <location>
        <begin position="167"/>
        <end position="188"/>
    </location>
</feature>
<proteinExistence type="predicted"/>
<dbReference type="AlphaFoldDB" id="A0A1W6LK13"/>
<organism evidence="3 4">
    <name type="scientific">Sedimentisphaera salicampi</name>
    <dbReference type="NCBI Taxonomy" id="1941349"/>
    <lineage>
        <taxon>Bacteria</taxon>
        <taxon>Pseudomonadati</taxon>
        <taxon>Planctomycetota</taxon>
        <taxon>Phycisphaerae</taxon>
        <taxon>Sedimentisphaerales</taxon>
        <taxon>Sedimentisphaeraceae</taxon>
        <taxon>Sedimentisphaera</taxon>
    </lineage>
</organism>
<protein>
    <submittedName>
        <fullName evidence="3">PEP-CTERM protein sorting domain protein</fullName>
    </submittedName>
</protein>
<dbReference type="InterPro" id="IPR013424">
    <property type="entry name" value="Ice-binding_C"/>
</dbReference>
<dbReference type="EMBL" id="CP021023">
    <property type="protein sequence ID" value="ARN56140.1"/>
    <property type="molecule type" value="Genomic_DNA"/>
</dbReference>
<feature type="chain" id="PRO_5010874312" evidence="1">
    <location>
        <begin position="22"/>
        <end position="190"/>
    </location>
</feature>
<evidence type="ECO:0000313" key="4">
    <source>
        <dbReference type="Proteomes" id="UP000193334"/>
    </source>
</evidence>
<evidence type="ECO:0000256" key="1">
    <source>
        <dbReference type="SAM" id="SignalP"/>
    </source>
</evidence>
<keyword evidence="4" id="KW-1185">Reference proteome</keyword>
<dbReference type="Proteomes" id="UP000193334">
    <property type="component" value="Chromosome"/>
</dbReference>